<dbReference type="KEGG" id="bgok:Pr1d_30860"/>
<dbReference type="Proteomes" id="UP000323917">
    <property type="component" value="Chromosome"/>
</dbReference>
<proteinExistence type="predicted"/>
<dbReference type="AlphaFoldDB" id="A0A5B9QDS1"/>
<keyword evidence="2" id="KW-1185">Reference proteome</keyword>
<accession>A0A5B9QDS1</accession>
<evidence type="ECO:0000313" key="1">
    <source>
        <dbReference type="EMBL" id="QEG35780.1"/>
    </source>
</evidence>
<reference evidence="1 2" key="1">
    <citation type="submission" date="2019-08" db="EMBL/GenBank/DDBJ databases">
        <title>Deep-cultivation of Planctomycetes and their phenomic and genomic characterization uncovers novel biology.</title>
        <authorList>
            <person name="Wiegand S."/>
            <person name="Jogler M."/>
            <person name="Boedeker C."/>
            <person name="Pinto D."/>
            <person name="Vollmers J."/>
            <person name="Rivas-Marin E."/>
            <person name="Kohn T."/>
            <person name="Peeters S.H."/>
            <person name="Heuer A."/>
            <person name="Rast P."/>
            <person name="Oberbeckmann S."/>
            <person name="Bunk B."/>
            <person name="Jeske O."/>
            <person name="Meyerdierks A."/>
            <person name="Storesund J.E."/>
            <person name="Kallscheuer N."/>
            <person name="Luecker S."/>
            <person name="Lage O.M."/>
            <person name="Pohl T."/>
            <person name="Merkel B.J."/>
            <person name="Hornburger P."/>
            <person name="Mueller R.-W."/>
            <person name="Bruemmer F."/>
            <person name="Labrenz M."/>
            <person name="Spormann A.M."/>
            <person name="Op den Camp H."/>
            <person name="Overmann J."/>
            <person name="Amann R."/>
            <person name="Jetten M.S.M."/>
            <person name="Mascher T."/>
            <person name="Medema M.H."/>
            <person name="Devos D.P."/>
            <person name="Kaster A.-K."/>
            <person name="Ovreas L."/>
            <person name="Rohde M."/>
            <person name="Galperin M.Y."/>
            <person name="Jogler C."/>
        </authorList>
    </citation>
    <scope>NUCLEOTIDE SEQUENCE [LARGE SCALE GENOMIC DNA]</scope>
    <source>
        <strain evidence="1 2">Pr1d</strain>
    </source>
</reference>
<dbReference type="EMBL" id="CP042913">
    <property type="protein sequence ID" value="QEG35780.1"/>
    <property type="molecule type" value="Genomic_DNA"/>
</dbReference>
<gene>
    <name evidence="1" type="ORF">Pr1d_30860</name>
</gene>
<name>A0A5B9QDS1_9BACT</name>
<evidence type="ECO:0000313" key="2">
    <source>
        <dbReference type="Proteomes" id="UP000323917"/>
    </source>
</evidence>
<protein>
    <submittedName>
        <fullName evidence="1">Uncharacterized protein</fullName>
    </submittedName>
</protein>
<organism evidence="1 2">
    <name type="scientific">Bythopirellula goksoeyrii</name>
    <dbReference type="NCBI Taxonomy" id="1400387"/>
    <lineage>
        <taxon>Bacteria</taxon>
        <taxon>Pseudomonadati</taxon>
        <taxon>Planctomycetota</taxon>
        <taxon>Planctomycetia</taxon>
        <taxon>Pirellulales</taxon>
        <taxon>Lacipirellulaceae</taxon>
        <taxon>Bythopirellula</taxon>
    </lineage>
</organism>
<dbReference type="RefSeq" id="WP_148074249.1">
    <property type="nucleotide sequence ID" value="NZ_CP042913.1"/>
</dbReference>
<sequence>MSQTGNAGARKAGVPAELRTHFESLPCMEKLNRASRQQFFHWLAICLPFRDLNDFHDQLSATEIKGLKPEDKRAIADSFRTQLTRRSLLATLSVGSIGSLLIGVNASADSNTGEFPPLGSIRPQIAEIQQRQQTVGEALQSALGKHEAKTPIDEVFLHALDMSNWMRAADTFRQSSFHVAARDSNSTSPWNSLFAALRTLQLAWEFLLSTKQQWQEEYFVAYAFGRMPALSPGSPDLAPLPNYDHQAELHAAKILELAPLFHAFEILNQRFQPVGVSTGGSPVRCTQGHNFSFAHLATDLLAVENFQRDQPPVLVNWDAHADLGDPFDNPSMPIDNPFAQLSDAATFAQRIVIASNMSIAGWILPLIYQGLLSNKTTPAQVIWVVPRESQTTSRKYMPDYGRYSITVGDWLLPTSADEIARVSTTRLGDWNQPGTREIRRYSEHELLRSVTHSKSLENQQNCELYIVDPDDSEQLASLLTDRDIVLSVDADYSGTIEPGTRPRKGFLPHYPLNTSAAGQLRHRELLAQFNAFYNRFQSNVRSITVANSPGFTSDDEIRRPVSHILRTVVGNSLSNQPTWLHREVEQPPLNSFSSQSSLATLLTTGGLAGLVATAALLSKDRWKVSKLQRLLFEQSATSS</sequence>
<dbReference type="OrthoDB" id="9837034at2"/>